<feature type="compositionally biased region" description="Low complexity" evidence="5">
    <location>
        <begin position="46"/>
        <end position="59"/>
    </location>
</feature>
<keyword evidence="4 6" id="KW-0732">Signal</keyword>
<dbReference type="RefSeq" id="WP_015443045.1">
    <property type="nucleotide sequence ID" value="NC_020520.1"/>
</dbReference>
<evidence type="ECO:0000313" key="7">
    <source>
        <dbReference type="EMBL" id="BAN03798.1"/>
    </source>
</evidence>
<protein>
    <submittedName>
        <fullName evidence="7">Putative ABC transporter substrate-binding protein</fullName>
    </submittedName>
</protein>
<comment type="similarity">
    <text evidence="2">Belongs to the bacterial solute-binding protein 1 family.</text>
</comment>
<keyword evidence="8" id="KW-1185">Reference proteome</keyword>
<evidence type="ECO:0000313" key="8">
    <source>
        <dbReference type="Proteomes" id="UP000011863"/>
    </source>
</evidence>
<name>A0A6C7EGS0_ILUCY</name>
<gene>
    <name evidence="7" type="ORF">YM304_34840</name>
</gene>
<dbReference type="AlphaFoldDB" id="A0A6C7EGS0"/>
<dbReference type="GO" id="GO:0030313">
    <property type="term" value="C:cell envelope"/>
    <property type="evidence" value="ECO:0007669"/>
    <property type="project" value="UniProtKB-SubCell"/>
</dbReference>
<evidence type="ECO:0000256" key="5">
    <source>
        <dbReference type="SAM" id="MobiDB-lite"/>
    </source>
</evidence>
<feature type="signal peptide" evidence="6">
    <location>
        <begin position="1"/>
        <end position="21"/>
    </location>
</feature>
<dbReference type="Pfam" id="PF13416">
    <property type="entry name" value="SBP_bac_8"/>
    <property type="match status" value="1"/>
</dbReference>
<dbReference type="KEGG" id="aym:YM304_34840"/>
<dbReference type="SUPFAM" id="SSF53850">
    <property type="entry name" value="Periplasmic binding protein-like II"/>
    <property type="match status" value="1"/>
</dbReference>
<dbReference type="PANTHER" id="PTHR43649">
    <property type="entry name" value="ARABINOSE-BINDING PROTEIN-RELATED"/>
    <property type="match status" value="1"/>
</dbReference>
<feature type="region of interest" description="Disordered" evidence="5">
    <location>
        <begin position="26"/>
        <end position="59"/>
    </location>
</feature>
<dbReference type="PROSITE" id="PS51257">
    <property type="entry name" value="PROKAR_LIPOPROTEIN"/>
    <property type="match status" value="1"/>
</dbReference>
<feature type="chain" id="PRO_5039697605" evidence="6">
    <location>
        <begin position="22"/>
        <end position="486"/>
    </location>
</feature>
<dbReference type="EMBL" id="AP012057">
    <property type="protein sequence ID" value="BAN03798.1"/>
    <property type="molecule type" value="Genomic_DNA"/>
</dbReference>
<proteinExistence type="inferred from homology"/>
<organism evidence="7 8">
    <name type="scientific">Ilumatobacter coccineus (strain NBRC 103263 / KCTC 29153 / YM16-304)</name>
    <dbReference type="NCBI Taxonomy" id="1313172"/>
    <lineage>
        <taxon>Bacteria</taxon>
        <taxon>Bacillati</taxon>
        <taxon>Actinomycetota</taxon>
        <taxon>Acidimicrobiia</taxon>
        <taxon>Acidimicrobiales</taxon>
        <taxon>Ilumatobacteraceae</taxon>
        <taxon>Ilumatobacter</taxon>
    </lineage>
</organism>
<accession>A0A6C7EGS0</accession>
<evidence type="ECO:0000256" key="4">
    <source>
        <dbReference type="ARBA" id="ARBA00022729"/>
    </source>
</evidence>
<sequence>MTPRRAHRSLAATACAALLFAACGSDDDSADTAGADEVTEADESTDAGASDGDSSEAAASGDEIDVWIAFTDDRLDWTEAVAAEFNAQNDGPDVVVQGYEDYESLFDATLLAFDQGEPPAVVQYFEAATTEARDAVGANGGSLFTSVEAAIDGRTEINGVPVVLDDVVTSAANYYTIDGTFSSMPWNTSSATMFLNRSLLDAAGVDGTPETWDDLRSMCEAFMASAVATDSCISWPNHSWFLEQSVAQQGALLANNDNGRADRATEVLLDSEAMVDYVSFWKGMQDDGLYVYTGTQRDWGGTYDLFAAQEIPFLVYSSSDTTLLTDEGVNGGFDVESAFMPRNGDATAGGGNIIGGATLWLVDGLPTADQDTALAFMNFLNNPENAADWHRTTGYIPITNASVELLESEGWFDENPNSAVANNQLKGAETSAATAGALLGNFVAIRDVLTEGVEDILVNDLDPAERLAEAQEDAQQLLDEYNELFG</sequence>
<dbReference type="OrthoDB" id="9780991at2"/>
<evidence type="ECO:0000256" key="6">
    <source>
        <dbReference type="SAM" id="SignalP"/>
    </source>
</evidence>
<keyword evidence="3" id="KW-0813">Transport</keyword>
<evidence type="ECO:0000256" key="3">
    <source>
        <dbReference type="ARBA" id="ARBA00022448"/>
    </source>
</evidence>
<dbReference type="InterPro" id="IPR006059">
    <property type="entry name" value="SBP"/>
</dbReference>
<dbReference type="InterPro" id="IPR050490">
    <property type="entry name" value="Bact_solute-bd_prot1"/>
</dbReference>
<evidence type="ECO:0000256" key="1">
    <source>
        <dbReference type="ARBA" id="ARBA00004196"/>
    </source>
</evidence>
<comment type="subcellular location">
    <subcellularLocation>
        <location evidence="1">Cell envelope</location>
    </subcellularLocation>
</comment>
<evidence type="ECO:0000256" key="2">
    <source>
        <dbReference type="ARBA" id="ARBA00008520"/>
    </source>
</evidence>
<reference evidence="7 8" key="1">
    <citation type="journal article" date="2013" name="Int. J. Syst. Evol. Microbiol.">
        <title>Ilumatobacter nonamiense sp. nov. and Ilumatobacter coccineum sp. nov., isolated from seashore sand.</title>
        <authorList>
            <person name="Matsumoto A."/>
            <person name="Kasai H."/>
            <person name="Matsuo Y."/>
            <person name="Shizuri Y."/>
            <person name="Ichikawa N."/>
            <person name="Fujita N."/>
            <person name="Omura S."/>
            <person name="Takahashi Y."/>
        </authorList>
    </citation>
    <scope>NUCLEOTIDE SEQUENCE [LARGE SCALE GENOMIC DNA]</scope>
    <source>
        <strain evidence="8">NBRC 103263 / KCTC 29153 / YM16-304</strain>
    </source>
</reference>
<dbReference type="Proteomes" id="UP000011863">
    <property type="component" value="Chromosome"/>
</dbReference>
<dbReference type="PANTHER" id="PTHR43649:SF31">
    <property type="entry name" value="SN-GLYCEROL-3-PHOSPHATE-BINDING PERIPLASMIC PROTEIN UGPB"/>
    <property type="match status" value="1"/>
</dbReference>
<dbReference type="Gene3D" id="3.40.190.10">
    <property type="entry name" value="Periplasmic binding protein-like II"/>
    <property type="match status" value="2"/>
</dbReference>